<comment type="caution">
    <text evidence="12">The sequence shown here is derived from an EMBL/GenBank/DDBJ whole genome shotgun (WGS) entry which is preliminary data.</text>
</comment>
<proteinExistence type="inferred from homology"/>
<keyword evidence="7 9" id="KW-0647">Proteasome</keyword>
<name>A0ABP8W2X8_9PSEU</name>
<evidence type="ECO:0000313" key="13">
    <source>
        <dbReference type="Proteomes" id="UP001500325"/>
    </source>
</evidence>
<dbReference type="PROSITE" id="PS51476">
    <property type="entry name" value="PROTEASOME_BETA_2"/>
    <property type="match status" value="1"/>
</dbReference>
<feature type="region of interest" description="Disordered" evidence="11">
    <location>
        <begin position="1"/>
        <end position="30"/>
    </location>
</feature>
<feature type="chain" id="PRO_5044899112" description="Proteasome subunit beta" evidence="9">
    <location>
        <begin position="85"/>
        <end position="312"/>
    </location>
</feature>
<dbReference type="EC" id="3.4.25.1" evidence="9 10"/>
<evidence type="ECO:0000256" key="6">
    <source>
        <dbReference type="ARBA" id="ARBA00022813"/>
    </source>
</evidence>
<keyword evidence="3 9" id="KW-0645">Protease</keyword>
<dbReference type="Gene3D" id="3.60.20.10">
    <property type="entry name" value="Glutamine Phosphoribosylpyrophosphate, subunit 1, domain 1"/>
    <property type="match status" value="1"/>
</dbReference>
<keyword evidence="2 9" id="KW-0963">Cytoplasm</keyword>
<comment type="catalytic activity">
    <reaction evidence="1 9">
        <text>Cleavage of peptide bonds with very broad specificity.</text>
        <dbReference type="EC" id="3.4.25.1"/>
    </reaction>
</comment>
<comment type="pathway">
    <text evidence="9">Protein degradation; proteasomal Pup-dependent pathway.</text>
</comment>
<evidence type="ECO:0000256" key="11">
    <source>
        <dbReference type="SAM" id="MobiDB-lite"/>
    </source>
</evidence>
<evidence type="ECO:0000256" key="4">
    <source>
        <dbReference type="ARBA" id="ARBA00022698"/>
    </source>
</evidence>
<evidence type="ECO:0000256" key="7">
    <source>
        <dbReference type="ARBA" id="ARBA00022942"/>
    </source>
</evidence>
<comment type="subcellular location">
    <subcellularLocation>
        <location evidence="9">Cytoplasm</location>
    </subcellularLocation>
</comment>
<dbReference type="CDD" id="cd01906">
    <property type="entry name" value="proteasome_protease_HslV"/>
    <property type="match status" value="1"/>
</dbReference>
<dbReference type="InterPro" id="IPR023333">
    <property type="entry name" value="Proteasome_suB-type"/>
</dbReference>
<evidence type="ECO:0000313" key="12">
    <source>
        <dbReference type="EMBL" id="GAA4679167.1"/>
    </source>
</evidence>
<dbReference type="SUPFAM" id="SSF56235">
    <property type="entry name" value="N-terminal nucleophile aminohydrolases (Ntn hydrolases)"/>
    <property type="match status" value="1"/>
</dbReference>
<keyword evidence="8 9" id="KW-0865">Zymogen</keyword>
<protein>
    <recommendedName>
        <fullName evidence="9 10">Proteasome subunit beta</fullName>
        <ecNumber evidence="9 10">3.4.25.1</ecNumber>
    </recommendedName>
    <alternativeName>
        <fullName evidence="9">20S proteasome beta subunit</fullName>
    </alternativeName>
    <alternativeName>
        <fullName evidence="9">Proteasome core protein PrcB</fullName>
    </alternativeName>
</protein>
<feature type="active site" description="Nucleophile" evidence="9">
    <location>
        <position position="85"/>
    </location>
</feature>
<keyword evidence="4 9" id="KW-0888">Threonine protease</keyword>
<dbReference type="EMBL" id="BAABIC010000003">
    <property type="protein sequence ID" value="GAA4679167.1"/>
    <property type="molecule type" value="Genomic_DNA"/>
</dbReference>
<accession>A0ABP8W2X8</accession>
<comment type="similarity">
    <text evidence="9">Belongs to the peptidase T1B family.</text>
</comment>
<evidence type="ECO:0000256" key="3">
    <source>
        <dbReference type="ARBA" id="ARBA00022670"/>
    </source>
</evidence>
<dbReference type="RefSeq" id="WP_345378686.1">
    <property type="nucleotide sequence ID" value="NZ_BAABIC010000003.1"/>
</dbReference>
<comment type="function">
    <text evidence="9">Component of the proteasome core, a large protease complex with broad specificity involved in protein degradation.</text>
</comment>
<evidence type="ECO:0000256" key="1">
    <source>
        <dbReference type="ARBA" id="ARBA00001198"/>
    </source>
</evidence>
<dbReference type="Pfam" id="PF00227">
    <property type="entry name" value="Proteasome"/>
    <property type="match status" value="1"/>
</dbReference>
<sequence>MEFREGIPGPAGGSFGRPSPGSPEPGRDGLAGLGHHAAFAALGETSFANYVAATQPHLLPGRMFDAPRTEARSATPESLGVPHGTTIVALQFAEGVVIAGDRRATAGNVIAQRDIEKIFITDSHSAVGIAGSAGIAIEMIRLYSVELEHYEKIEGVAMSLDGKANRLAGMIRGNLGAAMQGFVVVPLFAGYDTEEPDPAKAGRIVTYDPTGGRYDEWLGYHAVGSGSVFAKSALKKIHRTSADLQTTLRSAVEALYDAADDDTATGGPDLVRKIYPVVVSITGPEGAVRRSEEEIAGIVDRIVADRAENPGG</sequence>
<organism evidence="12 13">
    <name type="scientific">Pseudonocardia yuanmonensis</name>
    <dbReference type="NCBI Taxonomy" id="1095914"/>
    <lineage>
        <taxon>Bacteria</taxon>
        <taxon>Bacillati</taxon>
        <taxon>Actinomycetota</taxon>
        <taxon>Actinomycetes</taxon>
        <taxon>Pseudonocardiales</taxon>
        <taxon>Pseudonocardiaceae</taxon>
        <taxon>Pseudonocardia</taxon>
    </lineage>
</organism>
<gene>
    <name evidence="9 12" type="primary">prcB</name>
    <name evidence="12" type="ORF">GCM10023215_10250</name>
</gene>
<dbReference type="PANTHER" id="PTHR32194">
    <property type="entry name" value="METALLOPROTEASE TLDD"/>
    <property type="match status" value="1"/>
</dbReference>
<evidence type="ECO:0000256" key="5">
    <source>
        <dbReference type="ARBA" id="ARBA00022801"/>
    </source>
</evidence>
<keyword evidence="13" id="KW-1185">Reference proteome</keyword>
<evidence type="ECO:0000256" key="8">
    <source>
        <dbReference type="ARBA" id="ARBA00023145"/>
    </source>
</evidence>
<comment type="subunit">
    <text evidence="9">The 20S proteasome core is composed of 14 alpha and 14 beta subunits that assemble into four stacked heptameric rings, resulting in a barrel-shaped structure. The two inner rings, each composed of seven catalytic beta subunits, are sandwiched by two outer rings, each composed of seven alpha subunits. The catalytic chamber with the active sites is on the inside of the barrel. Has a gated structure, the ends of the cylinder being occluded by the N-termini of the alpha-subunits. Is capped by the proteasome-associated ATPase, ARC.</text>
</comment>
<dbReference type="InterPro" id="IPR029055">
    <property type="entry name" value="Ntn_hydrolases_N"/>
</dbReference>
<evidence type="ECO:0000256" key="10">
    <source>
        <dbReference type="NCBIfam" id="TIGR03690"/>
    </source>
</evidence>
<dbReference type="Proteomes" id="UP001500325">
    <property type="component" value="Unassembled WGS sequence"/>
</dbReference>
<keyword evidence="6 9" id="KW-0068">Autocatalytic cleavage</keyword>
<feature type="propeptide" id="PRO_5044899113" description="Removed in mature form; by autocatalysis" evidence="9">
    <location>
        <begin position="1"/>
        <end position="84"/>
    </location>
</feature>
<evidence type="ECO:0000256" key="9">
    <source>
        <dbReference type="HAMAP-Rule" id="MF_02113"/>
    </source>
</evidence>
<dbReference type="PANTHER" id="PTHR32194:SF0">
    <property type="entry name" value="ATP-DEPENDENT PROTEASE SUBUNIT HSLV"/>
    <property type="match status" value="1"/>
</dbReference>
<comment type="activity regulation">
    <text evidence="9">The formation of the proteasomal ATPase ARC-20S proteasome complex, likely via the docking of the C-termini of ARC into the intersubunit pockets in the alpha-rings, may trigger opening of the gate for substrate entry. Interconversion between the open-gate and close-gate conformations leads to a dynamic regulation of the 20S proteasome proteolysis activity.</text>
</comment>
<keyword evidence="5 9" id="KW-0378">Hydrolase</keyword>
<dbReference type="InterPro" id="IPR001353">
    <property type="entry name" value="Proteasome_sua/b"/>
</dbReference>
<dbReference type="HAMAP" id="MF_02113_B">
    <property type="entry name" value="Proteasome_B_B"/>
    <property type="match status" value="1"/>
</dbReference>
<dbReference type="NCBIfam" id="TIGR03690">
    <property type="entry name" value="20S_bact_beta"/>
    <property type="match status" value="1"/>
</dbReference>
<dbReference type="InterPro" id="IPR022483">
    <property type="entry name" value="PSB_actinobac"/>
</dbReference>
<dbReference type="GO" id="GO:0000502">
    <property type="term" value="C:proteasome complex"/>
    <property type="evidence" value="ECO:0007669"/>
    <property type="project" value="UniProtKB-KW"/>
</dbReference>
<evidence type="ECO:0000256" key="2">
    <source>
        <dbReference type="ARBA" id="ARBA00022490"/>
    </source>
</evidence>
<reference evidence="13" key="1">
    <citation type="journal article" date="2019" name="Int. J. Syst. Evol. Microbiol.">
        <title>The Global Catalogue of Microorganisms (GCM) 10K type strain sequencing project: providing services to taxonomists for standard genome sequencing and annotation.</title>
        <authorList>
            <consortium name="The Broad Institute Genomics Platform"/>
            <consortium name="The Broad Institute Genome Sequencing Center for Infectious Disease"/>
            <person name="Wu L."/>
            <person name="Ma J."/>
        </authorList>
    </citation>
    <scope>NUCLEOTIDE SEQUENCE [LARGE SCALE GENOMIC DNA]</scope>
    <source>
        <strain evidence="13">JCM 18055</strain>
    </source>
</reference>